<dbReference type="Gene3D" id="2.40.10.10">
    <property type="entry name" value="Trypsin-like serine proteases"/>
    <property type="match status" value="1"/>
</dbReference>
<reference evidence="8" key="1">
    <citation type="submission" date="2020-11" db="EMBL/GenBank/DDBJ databases">
        <authorList>
            <person name="Tran Van P."/>
        </authorList>
    </citation>
    <scope>NUCLEOTIDE SEQUENCE</scope>
</reference>
<dbReference type="SMART" id="SM00020">
    <property type="entry name" value="Tryp_SPc"/>
    <property type="match status" value="1"/>
</dbReference>
<dbReference type="PANTHER" id="PTHR24276:SF98">
    <property type="entry name" value="FI18310P1-RELATED"/>
    <property type="match status" value="1"/>
</dbReference>
<gene>
    <name evidence="8" type="ORF">TPSB3V08_LOCUS6650</name>
</gene>
<dbReference type="PROSITE" id="PS50240">
    <property type="entry name" value="TRYPSIN_DOM"/>
    <property type="match status" value="1"/>
</dbReference>
<dbReference type="SUPFAM" id="SSF50494">
    <property type="entry name" value="Trypsin-like serine proteases"/>
    <property type="match status" value="1"/>
</dbReference>
<dbReference type="GO" id="GO:0004252">
    <property type="term" value="F:serine-type endopeptidase activity"/>
    <property type="evidence" value="ECO:0007669"/>
    <property type="project" value="InterPro"/>
</dbReference>
<accession>A0A7R9D8D0</accession>
<keyword evidence="3" id="KW-0645">Protease</keyword>
<dbReference type="InterPro" id="IPR001314">
    <property type="entry name" value="Peptidase_S1A"/>
</dbReference>
<dbReference type="CDD" id="cd00190">
    <property type="entry name" value="Tryp_SPc"/>
    <property type="match status" value="1"/>
</dbReference>
<dbReference type="GO" id="GO:0005576">
    <property type="term" value="C:extracellular region"/>
    <property type="evidence" value="ECO:0007669"/>
    <property type="project" value="UniProtKB-SubCell"/>
</dbReference>
<dbReference type="GO" id="GO:0006508">
    <property type="term" value="P:proteolysis"/>
    <property type="evidence" value="ECO:0007669"/>
    <property type="project" value="UniProtKB-KW"/>
</dbReference>
<keyword evidence="5" id="KW-0720">Serine protease</keyword>
<evidence type="ECO:0000259" key="7">
    <source>
        <dbReference type="PROSITE" id="PS50240"/>
    </source>
</evidence>
<dbReference type="PANTHER" id="PTHR24276">
    <property type="entry name" value="POLYSERASE-RELATED"/>
    <property type="match status" value="1"/>
</dbReference>
<dbReference type="AlphaFoldDB" id="A0A7R9D8D0"/>
<protein>
    <recommendedName>
        <fullName evidence="7">Peptidase S1 domain-containing protein</fullName>
    </recommendedName>
</protein>
<dbReference type="InterPro" id="IPR043504">
    <property type="entry name" value="Peptidase_S1_PA_chymotrypsin"/>
</dbReference>
<evidence type="ECO:0000313" key="8">
    <source>
        <dbReference type="EMBL" id="CAD7409071.1"/>
    </source>
</evidence>
<sequence length="298" mass="31937">MCRSIAKGTGTGEMCLPGVDAQHQCILVSGYKLACARTMLLSHWILVSGNYRPVVECHTPVKELKIINGMVSTPGNYPSVVSVALDEGVHICGGSILTTSLVVTSAHCLEGMKDNVWRLRVRSGTVDLSAGVISNVTSIVIHEQYDPFSFWTNDIALINVATQFILDSNTTAAAVLPEPEEELPEGTNVTAVGWGLIYEDDVFPQILQNVQLKISSQDSCNEIYSALGAQINQTMMCAGVQDKRGICSGDAGGPLIADGVTIALTSWSVNCADPKYPGVFTRISSFIDWISKHSANNS</sequence>
<evidence type="ECO:0000256" key="4">
    <source>
        <dbReference type="ARBA" id="ARBA00022801"/>
    </source>
</evidence>
<name>A0A7R9D8D0_TIMPO</name>
<evidence type="ECO:0000256" key="1">
    <source>
        <dbReference type="ARBA" id="ARBA00004239"/>
    </source>
</evidence>
<dbReference type="InterPro" id="IPR001254">
    <property type="entry name" value="Trypsin_dom"/>
</dbReference>
<keyword evidence="4" id="KW-0378">Hydrolase</keyword>
<organism evidence="8">
    <name type="scientific">Timema poppense</name>
    <name type="common">Walking stick</name>
    <dbReference type="NCBI Taxonomy" id="170557"/>
    <lineage>
        <taxon>Eukaryota</taxon>
        <taxon>Metazoa</taxon>
        <taxon>Ecdysozoa</taxon>
        <taxon>Arthropoda</taxon>
        <taxon>Hexapoda</taxon>
        <taxon>Insecta</taxon>
        <taxon>Pterygota</taxon>
        <taxon>Neoptera</taxon>
        <taxon>Polyneoptera</taxon>
        <taxon>Phasmatodea</taxon>
        <taxon>Timematodea</taxon>
        <taxon>Timematoidea</taxon>
        <taxon>Timematidae</taxon>
        <taxon>Timema</taxon>
    </lineage>
</organism>
<proteinExistence type="inferred from homology"/>
<evidence type="ECO:0000256" key="2">
    <source>
        <dbReference type="ARBA" id="ARBA00007664"/>
    </source>
</evidence>
<evidence type="ECO:0000256" key="5">
    <source>
        <dbReference type="ARBA" id="ARBA00022825"/>
    </source>
</evidence>
<comment type="similarity">
    <text evidence="2">Belongs to the peptidase S1 family.</text>
</comment>
<dbReference type="Pfam" id="PF00089">
    <property type="entry name" value="Trypsin"/>
    <property type="match status" value="1"/>
</dbReference>
<keyword evidence="6" id="KW-1015">Disulfide bond</keyword>
<evidence type="ECO:0000256" key="6">
    <source>
        <dbReference type="ARBA" id="ARBA00023157"/>
    </source>
</evidence>
<dbReference type="FunFam" id="2.40.10.10:FF:000068">
    <property type="entry name" value="transmembrane protease serine 2"/>
    <property type="match status" value="1"/>
</dbReference>
<feature type="domain" description="Peptidase S1" evidence="7">
    <location>
        <begin position="66"/>
        <end position="295"/>
    </location>
</feature>
<comment type="subcellular location">
    <subcellularLocation>
        <location evidence="1">Secreted</location>
        <location evidence="1">Extracellular space</location>
    </subcellularLocation>
</comment>
<dbReference type="FunFam" id="2.40.10.10:FF:000036">
    <property type="entry name" value="Trypsin beta"/>
    <property type="match status" value="1"/>
</dbReference>
<dbReference type="EMBL" id="OD003985">
    <property type="protein sequence ID" value="CAD7409071.1"/>
    <property type="molecule type" value="Genomic_DNA"/>
</dbReference>
<evidence type="ECO:0000256" key="3">
    <source>
        <dbReference type="ARBA" id="ARBA00022670"/>
    </source>
</evidence>
<dbReference type="InterPro" id="IPR009003">
    <property type="entry name" value="Peptidase_S1_PA"/>
</dbReference>
<dbReference type="InterPro" id="IPR050430">
    <property type="entry name" value="Peptidase_S1"/>
</dbReference>
<dbReference type="PRINTS" id="PR00722">
    <property type="entry name" value="CHYMOTRYPSIN"/>
</dbReference>